<evidence type="ECO:0000313" key="11">
    <source>
        <dbReference type="Ensembl" id="ENSMMOP00000022103.1"/>
    </source>
</evidence>
<evidence type="ECO:0000256" key="5">
    <source>
        <dbReference type="ARBA" id="ARBA00022898"/>
    </source>
</evidence>
<evidence type="ECO:0000313" key="12">
    <source>
        <dbReference type="Proteomes" id="UP000261620"/>
    </source>
</evidence>
<evidence type="ECO:0000259" key="10">
    <source>
        <dbReference type="Pfam" id="PF00155"/>
    </source>
</evidence>
<evidence type="ECO:0000256" key="7">
    <source>
        <dbReference type="ARBA" id="ARBA00025785"/>
    </source>
</evidence>
<protein>
    <recommendedName>
        <fullName evidence="8">alanine transaminase</fullName>
        <ecNumber evidence="8">2.6.1.2</ecNumber>
    </recommendedName>
</protein>
<comment type="catalytic activity">
    <reaction evidence="9">
        <text>L-alanine + 2-oxoglutarate = pyruvate + L-glutamate</text>
        <dbReference type="Rhea" id="RHEA:19453"/>
        <dbReference type="ChEBI" id="CHEBI:15361"/>
        <dbReference type="ChEBI" id="CHEBI:16810"/>
        <dbReference type="ChEBI" id="CHEBI:29985"/>
        <dbReference type="ChEBI" id="CHEBI:57972"/>
        <dbReference type="EC" id="2.6.1.2"/>
    </reaction>
</comment>
<keyword evidence="5" id="KW-0663">Pyridoxal phosphate</keyword>
<organism evidence="11 12">
    <name type="scientific">Mola mola</name>
    <name type="common">Ocean sunfish</name>
    <name type="synonym">Tetraodon mola</name>
    <dbReference type="NCBI Taxonomy" id="94237"/>
    <lineage>
        <taxon>Eukaryota</taxon>
        <taxon>Metazoa</taxon>
        <taxon>Chordata</taxon>
        <taxon>Craniata</taxon>
        <taxon>Vertebrata</taxon>
        <taxon>Euteleostomi</taxon>
        <taxon>Actinopterygii</taxon>
        <taxon>Neopterygii</taxon>
        <taxon>Teleostei</taxon>
        <taxon>Neoteleostei</taxon>
        <taxon>Acanthomorphata</taxon>
        <taxon>Eupercaria</taxon>
        <taxon>Tetraodontiformes</taxon>
        <taxon>Molidae</taxon>
        <taxon>Mola</taxon>
    </lineage>
</organism>
<reference evidence="11" key="2">
    <citation type="submission" date="2025-09" db="UniProtKB">
        <authorList>
            <consortium name="Ensembl"/>
        </authorList>
    </citation>
    <scope>IDENTIFICATION</scope>
</reference>
<keyword evidence="4" id="KW-0808">Transferase</keyword>
<dbReference type="InterPro" id="IPR015422">
    <property type="entry name" value="PyrdxlP-dep_Trfase_small"/>
</dbReference>
<name>A0A3Q3WUQ4_MOLML</name>
<keyword evidence="3" id="KW-0032">Aminotransferase</keyword>
<dbReference type="OMA" id="AFNSIDG"/>
<dbReference type="GO" id="GO:0004021">
    <property type="term" value="F:L-alanine:2-oxoglutarate aminotransferase activity"/>
    <property type="evidence" value="ECO:0007669"/>
    <property type="project" value="UniProtKB-EC"/>
</dbReference>
<dbReference type="Pfam" id="PF00155">
    <property type="entry name" value="Aminotran_1_2"/>
    <property type="match status" value="1"/>
</dbReference>
<dbReference type="PANTHER" id="PTHR11751">
    <property type="entry name" value="ALANINE AMINOTRANSFERASE"/>
    <property type="match status" value="1"/>
</dbReference>
<dbReference type="InterPro" id="IPR015421">
    <property type="entry name" value="PyrdxlP-dep_Trfase_major"/>
</dbReference>
<dbReference type="InterPro" id="IPR045088">
    <property type="entry name" value="ALAT1/2-like"/>
</dbReference>
<dbReference type="SUPFAM" id="SSF53383">
    <property type="entry name" value="PLP-dependent transferases"/>
    <property type="match status" value="1"/>
</dbReference>
<evidence type="ECO:0000256" key="2">
    <source>
        <dbReference type="ARBA" id="ARBA00011738"/>
    </source>
</evidence>
<dbReference type="Gene3D" id="1.10.287.1970">
    <property type="match status" value="1"/>
</dbReference>
<evidence type="ECO:0000256" key="6">
    <source>
        <dbReference type="ARBA" id="ARBA00025708"/>
    </source>
</evidence>
<evidence type="ECO:0000256" key="9">
    <source>
        <dbReference type="ARBA" id="ARBA00047412"/>
    </source>
</evidence>
<dbReference type="PANTHER" id="PTHR11751:SF469">
    <property type="entry name" value="ALANINE TRANSAMINASE"/>
    <property type="match status" value="1"/>
</dbReference>
<proteinExistence type="inferred from homology"/>
<dbReference type="Gene3D" id="3.40.640.10">
    <property type="entry name" value="Type I PLP-dependent aspartate aminotransferase-like (Major domain)"/>
    <property type="match status" value="1"/>
</dbReference>
<dbReference type="CDD" id="cd00609">
    <property type="entry name" value="AAT_like"/>
    <property type="match status" value="1"/>
</dbReference>
<evidence type="ECO:0000256" key="1">
    <source>
        <dbReference type="ARBA" id="ARBA00001933"/>
    </source>
</evidence>
<evidence type="ECO:0000256" key="8">
    <source>
        <dbReference type="ARBA" id="ARBA00026106"/>
    </source>
</evidence>
<comment type="cofactor">
    <cofactor evidence="1">
        <name>pyridoxal 5'-phosphate</name>
        <dbReference type="ChEBI" id="CHEBI:597326"/>
    </cofactor>
</comment>
<comment type="similarity">
    <text evidence="7">Belongs to the class-I pyridoxal-phosphate-dependent aminotransferase family. Alanine aminotransferase subfamily.</text>
</comment>
<dbReference type="STRING" id="94237.ENSMMOP00000022103"/>
<comment type="subunit">
    <text evidence="2">Homodimer.</text>
</comment>
<dbReference type="Proteomes" id="UP000261620">
    <property type="component" value="Unplaced"/>
</dbReference>
<dbReference type="GO" id="GO:0030170">
    <property type="term" value="F:pyridoxal phosphate binding"/>
    <property type="evidence" value="ECO:0007669"/>
    <property type="project" value="InterPro"/>
</dbReference>
<comment type="pathway">
    <text evidence="6">Amino-acid degradation; L-alanine degradation via transaminase pathway; pyruvate from L-alanine: step 1/1.</text>
</comment>
<keyword evidence="12" id="KW-1185">Reference proteome</keyword>
<dbReference type="InterPro" id="IPR004839">
    <property type="entry name" value="Aminotransferase_I/II_large"/>
</dbReference>
<dbReference type="InterPro" id="IPR015424">
    <property type="entry name" value="PyrdxlP-dep_Trfase"/>
</dbReference>
<dbReference type="EC" id="2.6.1.2" evidence="8"/>
<evidence type="ECO:0000256" key="4">
    <source>
        <dbReference type="ARBA" id="ARBA00022679"/>
    </source>
</evidence>
<reference evidence="11" key="1">
    <citation type="submission" date="2025-08" db="UniProtKB">
        <authorList>
            <consortium name="Ensembl"/>
        </authorList>
    </citation>
    <scope>IDENTIFICATION</scope>
</reference>
<dbReference type="AlphaFoldDB" id="A0A3Q3WUQ4"/>
<dbReference type="Ensembl" id="ENSMMOT00000022468.1">
    <property type="protein sequence ID" value="ENSMMOP00000022103.1"/>
    <property type="gene ID" value="ENSMMOG00000016786.1"/>
</dbReference>
<evidence type="ECO:0000256" key="3">
    <source>
        <dbReference type="ARBA" id="ARBA00022576"/>
    </source>
</evidence>
<sequence length="475" mass="52711">SGSPQSALIIHAGHMTSVQEVNPAVRRIRAPTRLQDLAIPITDEILQRLKTEPLCACHHCALSQVLAACMYPKLLEEKSLPLDVRQRAQKLLGACGGGSVGSYSATPTGIPLVHKSIAEFIERRDCGVSSHQDHIILSSGFEKILWMVLHLMSNGEGQTQTGLLTPVPCPQTVPMLLDVSWLTMVPYQLKEDRGWALDLDELRQALETGRRHCEPRAIFISNPGNPTGHVQDRETIEEVINFAATEGLVLLVEEVDQESVFGQDKEFFSYKQVLFEMGQKYSEMVELISFNALSGAKMGECGLRGGYMEVINMDPAVKTYLRNMQATSTPPVLPQLALEVMVNPPSLGDPSYETYTNIVRTQTTLSQNAHRACEFLNELPGMSCQPAMAGTFLYPHLNLPPQMIEKAKTLGVEADVLYCQKLLEEEGVCLGPGCENGQDDQNYHIRLSFLVPPVILEDLLLHLRSFHLRLLEKFP</sequence>
<accession>A0A3Q3WUQ4</accession>
<dbReference type="Gene3D" id="3.90.1150.10">
    <property type="entry name" value="Aspartate Aminotransferase, domain 1"/>
    <property type="match status" value="1"/>
</dbReference>
<dbReference type="FunFam" id="3.40.640.10:FF:000129">
    <property type="entry name" value="Alanine aminotransferase 2"/>
    <property type="match status" value="1"/>
</dbReference>
<feature type="domain" description="Aminotransferase class I/classII large" evidence="10">
    <location>
        <begin position="77"/>
        <end position="449"/>
    </location>
</feature>
<dbReference type="UniPathway" id="UPA00528">
    <property type="reaction ID" value="UER00586"/>
</dbReference>
<dbReference type="GO" id="GO:0042853">
    <property type="term" value="P:L-alanine catabolic process"/>
    <property type="evidence" value="ECO:0007669"/>
    <property type="project" value="UniProtKB-UniPathway"/>
</dbReference>